<dbReference type="Gene3D" id="3.60.15.10">
    <property type="entry name" value="Ribonuclease Z/Hydroxyacylglutathione hydrolase-like"/>
    <property type="match status" value="1"/>
</dbReference>
<dbReference type="AlphaFoldDB" id="I3D9X0"/>
<dbReference type="OrthoDB" id="9805728at2"/>
<reference evidence="1 2" key="1">
    <citation type="submission" date="2012-03" db="EMBL/GenBank/DDBJ databases">
        <authorList>
            <person name="Harkins D.M."/>
            <person name="Madupu R."/>
            <person name="Durkin A.S."/>
            <person name="Torralba M."/>
            <person name="Methe B."/>
            <person name="Sutton G.G."/>
            <person name="Nelson K.E."/>
        </authorList>
    </citation>
    <scope>NUCLEOTIDE SEQUENCE [LARGE SCALE GENOMIC DNA]</scope>
    <source>
        <strain evidence="1 2">CCUG 2042</strain>
    </source>
</reference>
<evidence type="ECO:0000313" key="2">
    <source>
        <dbReference type="Proteomes" id="UP000006457"/>
    </source>
</evidence>
<dbReference type="PATRIC" id="fig|1095749.3.peg.1554"/>
<sequence length="82" mass="9273">MTLQYQYLRNATAKITYAGVTFLEDPFLAEKESFDGFPGTVNRYLRNPMIALPESVDQIDAGIDAVLLTHMYLDHRGESLSM</sequence>
<keyword evidence="2" id="KW-1185">Reference proteome</keyword>
<evidence type="ECO:0000313" key="1">
    <source>
        <dbReference type="EMBL" id="EIJ68513.1"/>
    </source>
</evidence>
<comment type="caution">
    <text evidence="1">The sequence shown here is derived from an EMBL/GenBank/DDBJ whole genome shotgun (WGS) entry which is preliminary data.</text>
</comment>
<gene>
    <name evidence="1" type="ORF">HMPREF1052_1640</name>
</gene>
<evidence type="ECO:0008006" key="3">
    <source>
        <dbReference type="Google" id="ProtNLM"/>
    </source>
</evidence>
<name>I3D9X0_9PAST</name>
<dbReference type="eggNOG" id="COG2220">
    <property type="taxonomic scope" value="Bacteria"/>
</dbReference>
<proteinExistence type="predicted"/>
<dbReference type="InterPro" id="IPR036866">
    <property type="entry name" value="RibonucZ/Hydroxyglut_hydro"/>
</dbReference>
<dbReference type="Proteomes" id="UP000006457">
    <property type="component" value="Unassembled WGS sequence"/>
</dbReference>
<dbReference type="EMBL" id="AJSX01000036">
    <property type="protein sequence ID" value="EIJ68513.1"/>
    <property type="molecule type" value="Genomic_DNA"/>
</dbReference>
<accession>I3D9X0</accession>
<dbReference type="RefSeq" id="WP_005761115.1">
    <property type="nucleotide sequence ID" value="NZ_AJSX01000036.1"/>
</dbReference>
<organism evidence="1 2">
    <name type="scientific">Pasteurella bettyae CCUG 2042</name>
    <dbReference type="NCBI Taxonomy" id="1095749"/>
    <lineage>
        <taxon>Bacteria</taxon>
        <taxon>Pseudomonadati</taxon>
        <taxon>Pseudomonadota</taxon>
        <taxon>Gammaproteobacteria</taxon>
        <taxon>Pasteurellales</taxon>
        <taxon>Pasteurellaceae</taxon>
        <taxon>Pasteurella</taxon>
    </lineage>
</organism>
<protein>
    <recommendedName>
        <fullName evidence="3">MBL fold metallo-hydrolase</fullName>
    </recommendedName>
</protein>